<dbReference type="InterPro" id="IPR005182">
    <property type="entry name" value="YdbS-like_PH"/>
</dbReference>
<dbReference type="PANTHER" id="PTHR37938:SF1">
    <property type="entry name" value="BLL0215 PROTEIN"/>
    <property type="match status" value="1"/>
</dbReference>
<feature type="domain" description="YdbS-like PH" evidence="2">
    <location>
        <begin position="57"/>
        <end position="133"/>
    </location>
</feature>
<keyword evidence="1" id="KW-0472">Membrane</keyword>
<dbReference type="AlphaFoldDB" id="A0A6N9NI34"/>
<gene>
    <name evidence="3" type="ORF">GQN54_09480</name>
</gene>
<proteinExistence type="predicted"/>
<protein>
    <submittedName>
        <fullName evidence="3">PH domain-containing protein</fullName>
    </submittedName>
</protein>
<dbReference type="EMBL" id="WWNE01000007">
    <property type="protein sequence ID" value="NBG66346.1"/>
    <property type="molecule type" value="Genomic_DNA"/>
</dbReference>
<comment type="caution">
    <text evidence="3">The sequence shown here is derived from an EMBL/GenBank/DDBJ whole genome shotgun (WGS) entry which is preliminary data.</text>
</comment>
<dbReference type="Pfam" id="PF03703">
    <property type="entry name" value="bPH_2"/>
    <property type="match status" value="1"/>
</dbReference>
<organism evidence="3 4">
    <name type="scientific">Acidiluteibacter ferrifornacis</name>
    <dbReference type="NCBI Taxonomy" id="2692424"/>
    <lineage>
        <taxon>Bacteria</taxon>
        <taxon>Pseudomonadati</taxon>
        <taxon>Bacteroidota</taxon>
        <taxon>Flavobacteriia</taxon>
        <taxon>Flavobacteriales</taxon>
        <taxon>Cryomorphaceae</taxon>
        <taxon>Acidiluteibacter</taxon>
    </lineage>
</organism>
<evidence type="ECO:0000256" key="1">
    <source>
        <dbReference type="SAM" id="Phobius"/>
    </source>
</evidence>
<dbReference type="Proteomes" id="UP000470771">
    <property type="component" value="Unassembled WGS sequence"/>
</dbReference>
<accession>A0A6N9NI34</accession>
<name>A0A6N9NI34_9FLAO</name>
<sequence length="178" mass="20304">MSSSTVILQAEFNPKIKAYILFVGVLLLTITIFGIPLIVIWLLGLGQLVSRKYYENLSCQLTSHHLEFKKGAFFKIEKTIPLENIQDLTFIQNPILNLLNLKILKVETAGNAQAHGSDMKLVGIIDAENFKKQVLLQREYLQTGQKSSFNSTNEQPDWKETNDLLREIRDLLKKKTTN</sequence>
<evidence type="ECO:0000259" key="2">
    <source>
        <dbReference type="Pfam" id="PF03703"/>
    </source>
</evidence>
<dbReference type="PANTHER" id="PTHR37938">
    <property type="entry name" value="BLL0215 PROTEIN"/>
    <property type="match status" value="1"/>
</dbReference>
<reference evidence="3 4" key="1">
    <citation type="submission" date="2019-12" db="EMBL/GenBank/DDBJ databases">
        <authorList>
            <person name="Zhao J."/>
        </authorList>
    </citation>
    <scope>NUCLEOTIDE SEQUENCE [LARGE SCALE GENOMIC DNA]</scope>
    <source>
        <strain evidence="3 4">S-15</strain>
    </source>
</reference>
<evidence type="ECO:0000313" key="4">
    <source>
        <dbReference type="Proteomes" id="UP000470771"/>
    </source>
</evidence>
<keyword evidence="1" id="KW-1133">Transmembrane helix</keyword>
<dbReference type="RefSeq" id="WP_160633298.1">
    <property type="nucleotide sequence ID" value="NZ_WWNE01000007.1"/>
</dbReference>
<keyword evidence="1" id="KW-0812">Transmembrane</keyword>
<keyword evidence="4" id="KW-1185">Reference proteome</keyword>
<evidence type="ECO:0000313" key="3">
    <source>
        <dbReference type="EMBL" id="NBG66346.1"/>
    </source>
</evidence>
<feature type="transmembrane region" description="Helical" evidence="1">
    <location>
        <begin position="20"/>
        <end position="43"/>
    </location>
</feature>